<proteinExistence type="predicted"/>
<keyword evidence="3" id="KW-1185">Reference proteome</keyword>
<evidence type="ECO:0000256" key="1">
    <source>
        <dbReference type="SAM" id="MobiDB-lite"/>
    </source>
</evidence>
<evidence type="ECO:0000313" key="3">
    <source>
        <dbReference type="Proteomes" id="UP001589833"/>
    </source>
</evidence>
<accession>A0ABV6NHL6</accession>
<dbReference type="InterPro" id="IPR021377">
    <property type="entry name" value="DUF3006"/>
</dbReference>
<sequence length="88" mass="10157">MIAGVIDRIVDKKHAVILLEDEKKERVISVDHLPEGSKEGSWLLIDIQGEAIKHIQLDEKKTEKKQEQIKNKLTQLRARSTGSRFKRN</sequence>
<dbReference type="RefSeq" id="WP_273840900.1">
    <property type="nucleotide sequence ID" value="NZ_JAQQWT010000002.1"/>
</dbReference>
<organism evidence="2 3">
    <name type="scientific">Halalkalibacter alkalisediminis</name>
    <dbReference type="NCBI Taxonomy" id="935616"/>
    <lineage>
        <taxon>Bacteria</taxon>
        <taxon>Bacillati</taxon>
        <taxon>Bacillota</taxon>
        <taxon>Bacilli</taxon>
        <taxon>Bacillales</taxon>
        <taxon>Bacillaceae</taxon>
        <taxon>Halalkalibacter</taxon>
    </lineage>
</organism>
<gene>
    <name evidence="2" type="ORF">ACFFH4_11955</name>
</gene>
<dbReference type="Proteomes" id="UP001589833">
    <property type="component" value="Unassembled WGS sequence"/>
</dbReference>
<evidence type="ECO:0000313" key="2">
    <source>
        <dbReference type="EMBL" id="MFC0559762.1"/>
    </source>
</evidence>
<feature type="compositionally biased region" description="Polar residues" evidence="1">
    <location>
        <begin position="73"/>
        <end position="88"/>
    </location>
</feature>
<name>A0ABV6NHL6_9BACI</name>
<feature type="region of interest" description="Disordered" evidence="1">
    <location>
        <begin position="69"/>
        <end position="88"/>
    </location>
</feature>
<dbReference type="EMBL" id="JBHLTR010000017">
    <property type="protein sequence ID" value="MFC0559762.1"/>
    <property type="molecule type" value="Genomic_DNA"/>
</dbReference>
<protein>
    <submittedName>
        <fullName evidence="2">DUF3006 domain-containing protein</fullName>
    </submittedName>
</protein>
<reference evidence="2 3" key="1">
    <citation type="submission" date="2024-09" db="EMBL/GenBank/DDBJ databases">
        <authorList>
            <person name="Sun Q."/>
            <person name="Mori K."/>
        </authorList>
    </citation>
    <scope>NUCLEOTIDE SEQUENCE [LARGE SCALE GENOMIC DNA]</scope>
    <source>
        <strain evidence="2 3">NCAIM B.02301</strain>
    </source>
</reference>
<dbReference type="Pfam" id="PF11213">
    <property type="entry name" value="DUF3006"/>
    <property type="match status" value="1"/>
</dbReference>
<comment type="caution">
    <text evidence="2">The sequence shown here is derived from an EMBL/GenBank/DDBJ whole genome shotgun (WGS) entry which is preliminary data.</text>
</comment>